<gene>
    <name evidence="8" type="ORF">HNQ99_002300</name>
</gene>
<evidence type="ECO:0000259" key="7">
    <source>
        <dbReference type="Pfam" id="PF03328"/>
    </source>
</evidence>
<keyword evidence="9" id="KW-1185">Reference proteome</keyword>
<keyword evidence="4 6" id="KW-0460">Magnesium</keyword>
<comment type="caution">
    <text evidence="8">The sequence shown here is derived from an EMBL/GenBank/DDBJ whole genome shotgun (WGS) entry which is preliminary data.</text>
</comment>
<feature type="binding site" evidence="5">
    <location>
        <position position="121"/>
    </location>
    <ligand>
        <name>substrate</name>
    </ligand>
</feature>
<dbReference type="PIRSF" id="PIRSF015582">
    <property type="entry name" value="Cit_lyase_B"/>
    <property type="match status" value="1"/>
</dbReference>
<dbReference type="PANTHER" id="PTHR32308">
    <property type="entry name" value="LYASE BETA SUBUNIT, PUTATIVE (AFU_ORTHOLOGUE AFUA_4G13030)-RELATED"/>
    <property type="match status" value="1"/>
</dbReference>
<feature type="domain" description="HpcH/HpaI aldolase/citrate lyase" evidence="7">
    <location>
        <begin position="10"/>
        <end position="215"/>
    </location>
</feature>
<dbReference type="InterPro" id="IPR005000">
    <property type="entry name" value="Aldolase/citrate-lyase_domain"/>
</dbReference>
<dbReference type="PANTHER" id="PTHR32308:SF10">
    <property type="entry name" value="CITRATE LYASE SUBUNIT BETA"/>
    <property type="match status" value="1"/>
</dbReference>
<name>A0A840HUN8_9SPHN</name>
<keyword evidence="3 6" id="KW-0479">Metal-binding</keyword>
<dbReference type="Pfam" id="PF03328">
    <property type="entry name" value="HpcH_HpaI"/>
    <property type="match status" value="1"/>
</dbReference>
<evidence type="ECO:0000256" key="5">
    <source>
        <dbReference type="PIRSR" id="PIRSR015582-1"/>
    </source>
</evidence>
<evidence type="ECO:0000256" key="2">
    <source>
        <dbReference type="ARBA" id="ARBA00005568"/>
    </source>
</evidence>
<dbReference type="AlphaFoldDB" id="A0A840HUN8"/>
<dbReference type="EC" id="4.1.3.34" evidence="8"/>
<feature type="binding site" evidence="6">
    <location>
        <position position="147"/>
    </location>
    <ligand>
        <name>Mg(2+)</name>
        <dbReference type="ChEBI" id="CHEBI:18420"/>
    </ligand>
</feature>
<proteinExistence type="inferred from homology"/>
<feature type="binding site" evidence="5">
    <location>
        <position position="70"/>
    </location>
    <ligand>
        <name>substrate</name>
    </ligand>
</feature>
<dbReference type="SUPFAM" id="SSF51621">
    <property type="entry name" value="Phosphoenolpyruvate/pyruvate domain"/>
    <property type="match status" value="1"/>
</dbReference>
<evidence type="ECO:0000313" key="9">
    <source>
        <dbReference type="Proteomes" id="UP000575068"/>
    </source>
</evidence>
<sequence>MPPMKLEYARSLLFVPASNARAIEKARSLSCDMVILDLEDAVPDPLKAEARRAAVTAIAEGFGNKLIAVRLNMAGTRWHQEDVAAFSGSAADYLVLPKVESAAQAERVYRECGRPVIAMVESVKGLVEANAIAAAAGTAGLFVGTNDLRTDMHIPEGVGRGGLTTALQLIVMAARLSGKAVFDGVYNRLDDADGFIAECREGHEYGFDGKTLIHPSQITPANTLFGPSLPAVEDAYRLIAAASGGAERFEGRMIEAMHVTAARALIARAEASGMRR</sequence>
<evidence type="ECO:0000313" key="8">
    <source>
        <dbReference type="EMBL" id="MBB4641982.1"/>
    </source>
</evidence>
<keyword evidence="8" id="KW-0456">Lyase</keyword>
<dbReference type="GO" id="GO:0008816">
    <property type="term" value="F:citryl-CoA lyase activity"/>
    <property type="evidence" value="ECO:0007669"/>
    <property type="project" value="UniProtKB-EC"/>
</dbReference>
<dbReference type="InterPro" id="IPR015813">
    <property type="entry name" value="Pyrv/PenolPyrv_kinase-like_dom"/>
</dbReference>
<comment type="similarity">
    <text evidence="2">Belongs to the HpcH/HpaI aldolase family.</text>
</comment>
<organism evidence="8 9">
    <name type="scientific">Rhizorhapis suberifaciens</name>
    <name type="common">corky root of lettuce</name>
    <dbReference type="NCBI Taxonomy" id="13656"/>
    <lineage>
        <taxon>Bacteria</taxon>
        <taxon>Pseudomonadati</taxon>
        <taxon>Pseudomonadota</taxon>
        <taxon>Alphaproteobacteria</taxon>
        <taxon>Sphingomonadales</taxon>
        <taxon>Sphingomonadaceae</taxon>
        <taxon>Rhizorhapis</taxon>
    </lineage>
</organism>
<dbReference type="InterPro" id="IPR011206">
    <property type="entry name" value="Citrate_lyase_beta/mcl1/mcl2"/>
</dbReference>
<dbReference type="Gene3D" id="3.20.20.60">
    <property type="entry name" value="Phosphoenolpyruvate-binding domains"/>
    <property type="match status" value="1"/>
</dbReference>
<comment type="cofactor">
    <cofactor evidence="1">
        <name>Mg(2+)</name>
        <dbReference type="ChEBI" id="CHEBI:18420"/>
    </cofactor>
</comment>
<dbReference type="GO" id="GO:0006107">
    <property type="term" value="P:oxaloacetate metabolic process"/>
    <property type="evidence" value="ECO:0007669"/>
    <property type="project" value="TreeGrafter"/>
</dbReference>
<evidence type="ECO:0000256" key="6">
    <source>
        <dbReference type="PIRSR" id="PIRSR015582-2"/>
    </source>
</evidence>
<dbReference type="Proteomes" id="UP000575068">
    <property type="component" value="Unassembled WGS sequence"/>
</dbReference>
<dbReference type="InterPro" id="IPR040442">
    <property type="entry name" value="Pyrv_kinase-like_dom_sf"/>
</dbReference>
<evidence type="ECO:0000256" key="4">
    <source>
        <dbReference type="ARBA" id="ARBA00022842"/>
    </source>
</evidence>
<feature type="binding site" evidence="6">
    <location>
        <position position="121"/>
    </location>
    <ligand>
        <name>Mg(2+)</name>
        <dbReference type="ChEBI" id="CHEBI:18420"/>
    </ligand>
</feature>
<dbReference type="EMBL" id="JACHOV010000008">
    <property type="protein sequence ID" value="MBB4641982.1"/>
    <property type="molecule type" value="Genomic_DNA"/>
</dbReference>
<dbReference type="GO" id="GO:0000287">
    <property type="term" value="F:magnesium ion binding"/>
    <property type="evidence" value="ECO:0007669"/>
    <property type="project" value="TreeGrafter"/>
</dbReference>
<evidence type="ECO:0000256" key="1">
    <source>
        <dbReference type="ARBA" id="ARBA00001946"/>
    </source>
</evidence>
<accession>A0A840HUN8</accession>
<evidence type="ECO:0000256" key="3">
    <source>
        <dbReference type="ARBA" id="ARBA00022723"/>
    </source>
</evidence>
<reference evidence="8 9" key="1">
    <citation type="submission" date="2020-08" db="EMBL/GenBank/DDBJ databases">
        <title>Genomic Encyclopedia of Type Strains, Phase IV (KMG-IV): sequencing the most valuable type-strain genomes for metagenomic binning, comparative biology and taxonomic classification.</title>
        <authorList>
            <person name="Goeker M."/>
        </authorList>
    </citation>
    <scope>NUCLEOTIDE SEQUENCE [LARGE SCALE GENOMIC DNA]</scope>
    <source>
        <strain evidence="8 9">DSM 7465</strain>
    </source>
</reference>
<protein>
    <submittedName>
        <fullName evidence="8">Citrate lyase subunit beta/citryl-CoA lyase</fullName>
        <ecNumber evidence="8">4.1.3.34</ecNumber>
    </submittedName>
</protein>